<evidence type="ECO:0000313" key="2">
    <source>
        <dbReference type="EMBL" id="CCF42591.1"/>
    </source>
</evidence>
<dbReference type="EMBL" id="CACQ02005497">
    <property type="protein sequence ID" value="CCF42591.1"/>
    <property type="molecule type" value="Genomic_DNA"/>
</dbReference>
<accession>H1VQT5</accession>
<protein>
    <submittedName>
        <fullName evidence="2">Uncharacterized protein</fullName>
    </submittedName>
</protein>
<evidence type="ECO:0000313" key="3">
    <source>
        <dbReference type="Proteomes" id="UP000007174"/>
    </source>
</evidence>
<dbReference type="Proteomes" id="UP000007174">
    <property type="component" value="Unassembled WGS sequence"/>
</dbReference>
<dbReference type="HOGENOM" id="CLU_2670941_0_0_1"/>
<reference evidence="3" key="1">
    <citation type="journal article" date="2012" name="Nat. Genet.">
        <title>Lifestyle transitions in plant pathogenic Colletotrichum fungi deciphered by genome and transcriptome analyses.</title>
        <authorList>
            <person name="O'Connell R.J."/>
            <person name="Thon M.R."/>
            <person name="Hacquard S."/>
            <person name="Amyotte S.G."/>
            <person name="Kleemann J."/>
            <person name="Torres M.F."/>
            <person name="Damm U."/>
            <person name="Buiate E.A."/>
            <person name="Epstein L."/>
            <person name="Alkan N."/>
            <person name="Altmueller J."/>
            <person name="Alvarado-Balderrama L."/>
            <person name="Bauser C.A."/>
            <person name="Becker C."/>
            <person name="Birren B.W."/>
            <person name="Chen Z."/>
            <person name="Choi J."/>
            <person name="Crouch J.A."/>
            <person name="Duvick J.P."/>
            <person name="Farman M.A."/>
            <person name="Gan P."/>
            <person name="Heiman D."/>
            <person name="Henrissat B."/>
            <person name="Howard R.J."/>
            <person name="Kabbage M."/>
            <person name="Koch C."/>
            <person name="Kracher B."/>
            <person name="Kubo Y."/>
            <person name="Law A.D."/>
            <person name="Lebrun M.-H."/>
            <person name="Lee Y.-H."/>
            <person name="Miyara I."/>
            <person name="Moore N."/>
            <person name="Neumann U."/>
            <person name="Nordstroem K."/>
            <person name="Panaccione D.G."/>
            <person name="Panstruga R."/>
            <person name="Place M."/>
            <person name="Proctor R.H."/>
            <person name="Prusky D."/>
            <person name="Rech G."/>
            <person name="Reinhardt R."/>
            <person name="Rollins J.A."/>
            <person name="Rounsley S."/>
            <person name="Schardl C.L."/>
            <person name="Schwartz D.C."/>
            <person name="Shenoy N."/>
            <person name="Shirasu K."/>
            <person name="Sikhakolli U.R."/>
            <person name="Stueber K."/>
            <person name="Sukno S.A."/>
            <person name="Sweigard J.A."/>
            <person name="Takano Y."/>
            <person name="Takahara H."/>
            <person name="Trail F."/>
            <person name="van der Does H.C."/>
            <person name="Voll L.M."/>
            <person name="Will I."/>
            <person name="Young S."/>
            <person name="Zeng Q."/>
            <person name="Zhang J."/>
            <person name="Zhou S."/>
            <person name="Dickman M.B."/>
            <person name="Schulze-Lefert P."/>
            <person name="Ver Loren van Themaat E."/>
            <person name="Ma L.-J."/>
            <person name="Vaillancourt L.J."/>
        </authorList>
    </citation>
    <scope>NUCLEOTIDE SEQUENCE [LARGE SCALE GENOMIC DNA]</scope>
    <source>
        <strain evidence="3">IMI 349063</strain>
    </source>
</reference>
<feature type="compositionally biased region" description="Polar residues" evidence="1">
    <location>
        <begin position="10"/>
        <end position="22"/>
    </location>
</feature>
<proteinExistence type="predicted"/>
<dbReference type="STRING" id="759273.H1VQT5"/>
<organism evidence="2 3">
    <name type="scientific">Colletotrichum higginsianum (strain IMI 349063)</name>
    <name type="common">Crucifer anthracnose fungus</name>
    <dbReference type="NCBI Taxonomy" id="759273"/>
    <lineage>
        <taxon>Eukaryota</taxon>
        <taxon>Fungi</taxon>
        <taxon>Dikarya</taxon>
        <taxon>Ascomycota</taxon>
        <taxon>Pezizomycotina</taxon>
        <taxon>Sordariomycetes</taxon>
        <taxon>Hypocreomycetidae</taxon>
        <taxon>Glomerellales</taxon>
        <taxon>Glomerellaceae</taxon>
        <taxon>Colletotrichum</taxon>
        <taxon>Colletotrichum destructivum species complex</taxon>
    </lineage>
</organism>
<sequence length="75" mass="8042">MVQGAAENFLPSSGTQFSNVSGIYQSTPCNGINYTATTAFGRGPIADMREDPTHYKNLSAMADEMKRASGPSTRH</sequence>
<evidence type="ECO:0000256" key="1">
    <source>
        <dbReference type="SAM" id="MobiDB-lite"/>
    </source>
</evidence>
<dbReference type="AlphaFoldDB" id="H1VQT5"/>
<dbReference type="VEuPathDB" id="FungiDB:CH63R_02355"/>
<feature type="region of interest" description="Disordered" evidence="1">
    <location>
        <begin position="1"/>
        <end position="22"/>
    </location>
</feature>
<gene>
    <name evidence="2" type="ORF">CH063_12547</name>
</gene>
<name>H1VQT5_COLHI</name>